<feature type="active site" description="Charge relay system" evidence="5">
    <location>
        <position position="317"/>
    </location>
</feature>
<evidence type="ECO:0000256" key="5">
    <source>
        <dbReference type="PROSITE-ProRule" id="PRU01240"/>
    </source>
</evidence>
<dbReference type="InterPro" id="IPR022398">
    <property type="entry name" value="Peptidase_S8_His-AS"/>
</dbReference>
<dbReference type="InterPro" id="IPR000209">
    <property type="entry name" value="Peptidase_S8/S53_dom"/>
</dbReference>
<dbReference type="PRINTS" id="PR00723">
    <property type="entry name" value="SUBTILISIN"/>
</dbReference>
<dbReference type="InterPro" id="IPR050131">
    <property type="entry name" value="Peptidase_S8_subtilisin-like"/>
</dbReference>
<dbReference type="GO" id="GO:0006508">
    <property type="term" value="P:proteolysis"/>
    <property type="evidence" value="ECO:0007669"/>
    <property type="project" value="UniProtKB-KW"/>
</dbReference>
<comment type="similarity">
    <text evidence="1 5">Belongs to the peptidase S8 family.</text>
</comment>
<dbReference type="RefSeq" id="WP_116335905.1">
    <property type="nucleotide sequence ID" value="NZ_LT976856.1"/>
</dbReference>
<feature type="active site" description="Charge relay system" evidence="5">
    <location>
        <position position="637"/>
    </location>
</feature>
<dbReference type="EC" id="3.4.21.62" evidence="7"/>
<gene>
    <name evidence="7" type="ORF">CBM2589_B10230</name>
</gene>
<feature type="active site" description="Charge relay system" evidence="5">
    <location>
        <position position="426"/>
    </location>
</feature>
<feature type="domain" description="Peptidase S8/S53" evidence="6">
    <location>
        <begin position="308"/>
        <end position="682"/>
    </location>
</feature>
<evidence type="ECO:0000256" key="4">
    <source>
        <dbReference type="ARBA" id="ARBA00022825"/>
    </source>
</evidence>
<sequence length="696" mass="73864">MSLNRMSPSERRAAYMLIFAGCEAEPDRFTSDLPVSSEVWLLYASGESFEVPRGLLLTPHHDAGIAALRTAVLRRLPALAGAAAGEAGPRFLAANESHLLAQIDFFDMLRLLPLTPWWQREVRAPMAGIKWTPAARRALALSLTGDALVRWLGESVLAHVGSEAALARFKDIGYTAARTRFGGLAAPAGQALGRLVNVAAQYVALTLLGLRDDSFPPGALTRRVTQASRQVLETLWDCLREDHAEAAAPAARMAAGTAAGMAAGDVAEAAAIAPLWRISVNRPAEHAVFASRKTVKADAAIRVFDTGGQGVRWAVIDSGIDARHPAFFDPLKLDGPLPVRDGLIAPRLSRVVRTLDFTRLSALTSGRLPPMPNGKRGPGEAELRQRIAAIADDLAHGRIIDWSVIEPLLEIGHDDPAQYVAPGGSHGTHVAGIIGAGWPSAAYLARPDPMPLPPELAQAGDVSGICPRIELLDLRIFDAQGRGDEFGILGALQYVRWLNQSRDRQSVHGINLSVALRHDVRSYACGSTPVCVECDRLVASGVIVVAAAGNYGYDEAFAAEHMGAGFRGQTITDPGNARAVITVGATHRTDPYRFGISYFSSHGPTGDGRIKPDLVAPGEKITSTVPGGTLASMDGTSMAAPHVSGVAALLLSRNNELMGQPETVKTILCAAATDLGRERAFQGAGLVDALRALQRV</sequence>
<dbReference type="CDD" id="cd07487">
    <property type="entry name" value="Peptidases_S8_1"/>
    <property type="match status" value="1"/>
</dbReference>
<dbReference type="InterPro" id="IPR036852">
    <property type="entry name" value="Peptidase_S8/S53_dom_sf"/>
</dbReference>
<accession>A0A975ZV88</accession>
<protein>
    <submittedName>
        <fullName evidence="7">Peptidase, S8 family (Subtilisin)</fullName>
        <ecNumber evidence="7">3.4.21.62</ecNumber>
    </submittedName>
</protein>
<evidence type="ECO:0000259" key="6">
    <source>
        <dbReference type="Pfam" id="PF00082"/>
    </source>
</evidence>
<dbReference type="SUPFAM" id="SSF52743">
    <property type="entry name" value="Subtilisin-like"/>
    <property type="match status" value="1"/>
</dbReference>
<evidence type="ECO:0000256" key="2">
    <source>
        <dbReference type="ARBA" id="ARBA00022670"/>
    </source>
</evidence>
<dbReference type="GO" id="GO:0004252">
    <property type="term" value="F:serine-type endopeptidase activity"/>
    <property type="evidence" value="ECO:0007669"/>
    <property type="project" value="UniProtKB-UniRule"/>
</dbReference>
<dbReference type="Proteomes" id="UP000256297">
    <property type="component" value="Chromosome CBM2589_b"/>
</dbReference>
<evidence type="ECO:0000256" key="3">
    <source>
        <dbReference type="ARBA" id="ARBA00022801"/>
    </source>
</evidence>
<dbReference type="PROSITE" id="PS00138">
    <property type="entry name" value="SUBTILASE_SER"/>
    <property type="match status" value="1"/>
</dbReference>
<dbReference type="Pfam" id="PF00082">
    <property type="entry name" value="Peptidase_S8"/>
    <property type="match status" value="1"/>
</dbReference>
<evidence type="ECO:0000313" key="7">
    <source>
        <dbReference type="EMBL" id="SOY39949.1"/>
    </source>
</evidence>
<evidence type="ECO:0000256" key="1">
    <source>
        <dbReference type="ARBA" id="ARBA00011073"/>
    </source>
</evidence>
<dbReference type="EMBL" id="OFSP01000001">
    <property type="protein sequence ID" value="SOY39949.1"/>
    <property type="molecule type" value="Genomic_DNA"/>
</dbReference>
<dbReference type="InterPro" id="IPR023828">
    <property type="entry name" value="Peptidase_S8_Ser-AS"/>
</dbReference>
<keyword evidence="4 5" id="KW-0720">Serine protease</keyword>
<evidence type="ECO:0000313" key="8">
    <source>
        <dbReference type="Proteomes" id="UP000256297"/>
    </source>
</evidence>
<name>A0A975ZV88_9BURK</name>
<dbReference type="PANTHER" id="PTHR43806:SF11">
    <property type="entry name" value="CEREVISIN-RELATED"/>
    <property type="match status" value="1"/>
</dbReference>
<organism evidence="7 8">
    <name type="scientific">Cupriavidus taiwanensis</name>
    <dbReference type="NCBI Taxonomy" id="164546"/>
    <lineage>
        <taxon>Bacteria</taxon>
        <taxon>Pseudomonadati</taxon>
        <taxon>Pseudomonadota</taxon>
        <taxon>Betaproteobacteria</taxon>
        <taxon>Burkholderiales</taxon>
        <taxon>Burkholderiaceae</taxon>
        <taxon>Cupriavidus</taxon>
    </lineage>
</organism>
<keyword evidence="2 5" id="KW-0645">Protease</keyword>
<dbReference type="PROSITE" id="PS51892">
    <property type="entry name" value="SUBTILASE"/>
    <property type="match status" value="1"/>
</dbReference>
<dbReference type="PROSITE" id="PS00137">
    <property type="entry name" value="SUBTILASE_HIS"/>
    <property type="match status" value="1"/>
</dbReference>
<dbReference type="PANTHER" id="PTHR43806">
    <property type="entry name" value="PEPTIDASE S8"/>
    <property type="match status" value="1"/>
</dbReference>
<proteinExistence type="inferred from homology"/>
<dbReference type="Gene3D" id="3.40.50.200">
    <property type="entry name" value="Peptidase S8/S53 domain"/>
    <property type="match status" value="1"/>
</dbReference>
<keyword evidence="3 5" id="KW-0378">Hydrolase</keyword>
<reference evidence="7 8" key="1">
    <citation type="submission" date="2018-01" db="EMBL/GenBank/DDBJ databases">
        <authorList>
            <person name="Clerissi C."/>
        </authorList>
    </citation>
    <scope>NUCLEOTIDE SEQUENCE [LARGE SCALE GENOMIC DNA]</scope>
    <source>
        <strain evidence="7">Cupriavidus taiwanensis STM 3521</strain>
    </source>
</reference>
<dbReference type="AlphaFoldDB" id="A0A975ZV88"/>
<dbReference type="InterPro" id="IPR015500">
    <property type="entry name" value="Peptidase_S8_subtilisin-rel"/>
</dbReference>
<comment type="caution">
    <text evidence="7">The sequence shown here is derived from an EMBL/GenBank/DDBJ whole genome shotgun (WGS) entry which is preliminary data.</text>
</comment>